<organism evidence="2 3">
    <name type="scientific">Candidatus Kaiserbacteria bacterium GW2011_GWC2_52_8b</name>
    <dbReference type="NCBI Taxonomy" id="1618676"/>
    <lineage>
        <taxon>Bacteria</taxon>
        <taxon>Candidatus Kaiseribacteriota</taxon>
    </lineage>
</organism>
<dbReference type="Proteomes" id="UP000034445">
    <property type="component" value="Unassembled WGS sequence"/>
</dbReference>
<gene>
    <name evidence="2" type="ORF">UY74_C0066G0004</name>
</gene>
<evidence type="ECO:0000313" key="3">
    <source>
        <dbReference type="Proteomes" id="UP000034445"/>
    </source>
</evidence>
<comment type="caution">
    <text evidence="2">The sequence shown here is derived from an EMBL/GenBank/DDBJ whole genome shotgun (WGS) entry which is preliminary data.</text>
</comment>
<feature type="transmembrane region" description="Helical" evidence="1">
    <location>
        <begin position="6"/>
        <end position="29"/>
    </location>
</feature>
<reference evidence="2 3" key="1">
    <citation type="journal article" date="2015" name="Nature">
        <title>rRNA introns, odd ribosomes, and small enigmatic genomes across a large radiation of phyla.</title>
        <authorList>
            <person name="Brown C.T."/>
            <person name="Hug L.A."/>
            <person name="Thomas B.C."/>
            <person name="Sharon I."/>
            <person name="Castelle C.J."/>
            <person name="Singh A."/>
            <person name="Wilkins M.J."/>
            <person name="Williams K.H."/>
            <person name="Banfield J.F."/>
        </authorList>
    </citation>
    <scope>NUCLEOTIDE SEQUENCE [LARGE SCALE GENOMIC DNA]</scope>
</reference>
<sequence length="133" mass="14864">MMEIMLFGGNILAGFHAVLIVYFLVGWLIPFAPLWKRAGFNIILASSFLFFRILGWCPLTLWEAKLRAFADPGKEYGASFLSRNTDLLGIDVSVASLDYLSLISTLLILCCALILFNKGRMHSVSTRSYLHNG</sequence>
<proteinExistence type="predicted"/>
<keyword evidence="1" id="KW-0812">Transmembrane</keyword>
<dbReference type="AlphaFoldDB" id="A0A0G1XFL5"/>
<feature type="transmembrane region" description="Helical" evidence="1">
    <location>
        <begin position="99"/>
        <end position="117"/>
    </location>
</feature>
<feature type="transmembrane region" description="Helical" evidence="1">
    <location>
        <begin position="41"/>
        <end position="62"/>
    </location>
</feature>
<evidence type="ECO:0000313" key="2">
    <source>
        <dbReference type="EMBL" id="KKW29695.1"/>
    </source>
</evidence>
<keyword evidence="1" id="KW-1133">Transmembrane helix</keyword>
<evidence type="ECO:0000256" key="1">
    <source>
        <dbReference type="SAM" id="Phobius"/>
    </source>
</evidence>
<protein>
    <recommendedName>
        <fullName evidence="4">DUF2784 domain-containing protein</fullName>
    </recommendedName>
</protein>
<evidence type="ECO:0008006" key="4">
    <source>
        <dbReference type="Google" id="ProtNLM"/>
    </source>
</evidence>
<name>A0A0G1XFL5_9BACT</name>
<accession>A0A0G1XFL5</accession>
<dbReference type="EMBL" id="LCRF01000066">
    <property type="protein sequence ID" value="KKW29695.1"/>
    <property type="molecule type" value="Genomic_DNA"/>
</dbReference>
<keyword evidence="1" id="KW-0472">Membrane</keyword>